<evidence type="ECO:0000313" key="1">
    <source>
        <dbReference type="EMBL" id="MPN49224.1"/>
    </source>
</evidence>
<reference evidence="1" key="1">
    <citation type="submission" date="2019-08" db="EMBL/GenBank/DDBJ databases">
        <authorList>
            <person name="Kucharzyk K."/>
            <person name="Murdoch R.W."/>
            <person name="Higgins S."/>
            <person name="Loffler F."/>
        </authorList>
    </citation>
    <scope>NUCLEOTIDE SEQUENCE</scope>
</reference>
<name>A0A645ILN4_9ZZZZ</name>
<gene>
    <name evidence="1" type="ORF">SDC9_196839</name>
</gene>
<accession>A0A645ILN4</accession>
<proteinExistence type="predicted"/>
<comment type="caution">
    <text evidence="1">The sequence shown here is derived from an EMBL/GenBank/DDBJ whole genome shotgun (WGS) entry which is preliminary data.</text>
</comment>
<protein>
    <submittedName>
        <fullName evidence="1">Uncharacterized protein</fullName>
    </submittedName>
</protein>
<dbReference type="EMBL" id="VSSQ01112254">
    <property type="protein sequence ID" value="MPN49224.1"/>
    <property type="molecule type" value="Genomic_DNA"/>
</dbReference>
<sequence length="132" mass="14779">MHTAVHLVQRVGKVRRVKIRGKHRPIARKGGLHQLTLVDVKAAGRIGIHLLQQAKIRRNALQCADGPCRVVLYDLFALRAGMRTPHRRTVFHGTGVHKKRKIRVVGAKPNIIGCSGIVLPQLQLRCLPVLHR</sequence>
<dbReference type="AlphaFoldDB" id="A0A645ILN4"/>
<organism evidence="1">
    <name type="scientific">bioreactor metagenome</name>
    <dbReference type="NCBI Taxonomy" id="1076179"/>
    <lineage>
        <taxon>unclassified sequences</taxon>
        <taxon>metagenomes</taxon>
        <taxon>ecological metagenomes</taxon>
    </lineage>
</organism>